<gene>
    <name evidence="7" type="ORF">EV657_12419</name>
</gene>
<dbReference type="PANTHER" id="PTHR21047:SF2">
    <property type="entry name" value="THYMIDINE DIPHOSPHO-4-KETO-RHAMNOSE 3,5-EPIMERASE"/>
    <property type="match status" value="1"/>
</dbReference>
<evidence type="ECO:0000256" key="6">
    <source>
        <dbReference type="RuleBase" id="RU364069"/>
    </source>
</evidence>
<evidence type="ECO:0000256" key="3">
    <source>
        <dbReference type="ARBA" id="ARBA00012098"/>
    </source>
</evidence>
<dbReference type="SUPFAM" id="SSF51182">
    <property type="entry name" value="RmlC-like cupins"/>
    <property type="match status" value="1"/>
</dbReference>
<comment type="caution">
    <text evidence="7">The sequence shown here is derived from an EMBL/GenBank/DDBJ whole genome shotgun (WGS) entry which is preliminary data.</text>
</comment>
<reference evidence="7 8" key="1">
    <citation type="submission" date="2019-03" db="EMBL/GenBank/DDBJ databases">
        <title>Genomic Encyclopedia of Type Strains, Phase IV (KMG-IV): sequencing the most valuable type-strain genomes for metagenomic binning, comparative biology and taxonomic classification.</title>
        <authorList>
            <person name="Goeker M."/>
        </authorList>
    </citation>
    <scope>NUCLEOTIDE SEQUENCE [LARGE SCALE GENOMIC DNA]</scope>
    <source>
        <strain evidence="7 8">JA181</strain>
    </source>
</reference>
<dbReference type="AlphaFoldDB" id="A0A4R8FE51"/>
<comment type="pathway">
    <text evidence="6">Carbohydrate biosynthesis; dTDP-L-rhamnose biosynthesis.</text>
</comment>
<evidence type="ECO:0000313" key="7">
    <source>
        <dbReference type="EMBL" id="TDX24126.1"/>
    </source>
</evidence>
<dbReference type="PANTHER" id="PTHR21047">
    <property type="entry name" value="DTDP-6-DEOXY-D-GLUCOSE-3,5 EPIMERASE"/>
    <property type="match status" value="1"/>
</dbReference>
<accession>A0A4R8FE51</accession>
<comment type="similarity">
    <text evidence="6">Belongs to the dTDP-4-dehydrorhamnose 3,5-epimerase family.</text>
</comment>
<organism evidence="7 8">
    <name type="scientific">Rhodovulum visakhapatnamense</name>
    <dbReference type="NCBI Taxonomy" id="364297"/>
    <lineage>
        <taxon>Bacteria</taxon>
        <taxon>Pseudomonadati</taxon>
        <taxon>Pseudomonadota</taxon>
        <taxon>Alphaproteobacteria</taxon>
        <taxon>Rhodobacterales</taxon>
        <taxon>Paracoccaceae</taxon>
        <taxon>Rhodovulum</taxon>
    </lineage>
</organism>
<dbReference type="NCBIfam" id="TIGR01221">
    <property type="entry name" value="rmlC"/>
    <property type="match status" value="1"/>
</dbReference>
<dbReference type="GO" id="GO:0019305">
    <property type="term" value="P:dTDP-rhamnose biosynthetic process"/>
    <property type="evidence" value="ECO:0007669"/>
    <property type="project" value="UniProtKB-UniRule"/>
</dbReference>
<dbReference type="EMBL" id="SOEB01000024">
    <property type="protein sequence ID" value="TDX24126.1"/>
    <property type="molecule type" value="Genomic_DNA"/>
</dbReference>
<evidence type="ECO:0000256" key="4">
    <source>
        <dbReference type="ARBA" id="ARBA00019595"/>
    </source>
</evidence>
<dbReference type="UniPathway" id="UPA00124"/>
<comment type="subunit">
    <text evidence="6">Homodimer.</text>
</comment>
<dbReference type="GO" id="GO:0008830">
    <property type="term" value="F:dTDP-4-dehydrorhamnose 3,5-epimerase activity"/>
    <property type="evidence" value="ECO:0007669"/>
    <property type="project" value="UniProtKB-UniRule"/>
</dbReference>
<dbReference type="RefSeq" id="WP_134079078.1">
    <property type="nucleotide sequence ID" value="NZ_SOEB01000024.1"/>
</dbReference>
<evidence type="ECO:0000256" key="5">
    <source>
        <dbReference type="PIRSR" id="PIRSR600888-1"/>
    </source>
</evidence>
<dbReference type="GO" id="GO:0005829">
    <property type="term" value="C:cytosol"/>
    <property type="evidence" value="ECO:0007669"/>
    <property type="project" value="TreeGrafter"/>
</dbReference>
<comment type="function">
    <text evidence="2 6">Catalyzes the epimerization of the C3' and C5'positions of dTDP-6-deoxy-D-xylo-4-hexulose, forming dTDP-6-deoxy-L-lyxo-4-hexulose.</text>
</comment>
<evidence type="ECO:0000313" key="8">
    <source>
        <dbReference type="Proteomes" id="UP000295484"/>
    </source>
</evidence>
<dbReference type="InterPro" id="IPR014710">
    <property type="entry name" value="RmlC-like_jellyroll"/>
</dbReference>
<dbReference type="InterPro" id="IPR011051">
    <property type="entry name" value="RmlC_Cupin_sf"/>
</dbReference>
<dbReference type="EC" id="5.1.3.13" evidence="3 6"/>
<dbReference type="CDD" id="cd00438">
    <property type="entry name" value="cupin_RmlC"/>
    <property type="match status" value="1"/>
</dbReference>
<dbReference type="InterPro" id="IPR000888">
    <property type="entry name" value="RmlC-like"/>
</dbReference>
<comment type="catalytic activity">
    <reaction evidence="1 6">
        <text>dTDP-4-dehydro-6-deoxy-alpha-D-glucose = dTDP-4-dehydro-beta-L-rhamnose</text>
        <dbReference type="Rhea" id="RHEA:16969"/>
        <dbReference type="ChEBI" id="CHEBI:57649"/>
        <dbReference type="ChEBI" id="CHEBI:62830"/>
        <dbReference type="EC" id="5.1.3.13"/>
    </reaction>
</comment>
<dbReference type="Proteomes" id="UP000295484">
    <property type="component" value="Unassembled WGS sequence"/>
</dbReference>
<dbReference type="Gene3D" id="2.60.120.10">
    <property type="entry name" value="Jelly Rolls"/>
    <property type="match status" value="1"/>
</dbReference>
<evidence type="ECO:0000256" key="1">
    <source>
        <dbReference type="ARBA" id="ARBA00001298"/>
    </source>
</evidence>
<proteinExistence type="inferred from homology"/>
<keyword evidence="6" id="KW-0413">Isomerase</keyword>
<sequence length="177" mass="19409">MRLTEGDLPGLYLVESPVHADARGSFARAWCRDTFRAAGIDFDPVQANLSTNTARHTLRGLHYQDPPYAEAKLVRCVAGRIWDVAVDLRPGPGYGRWQAVELSAERANALFLPEGLAHGFLTLTPGAVVLYHMGAAHVPGQARGIRWDDPDLAIAWPAPPEMMSEADRTWPGLAERT</sequence>
<dbReference type="Pfam" id="PF00908">
    <property type="entry name" value="dTDP_sugar_isom"/>
    <property type="match status" value="1"/>
</dbReference>
<name>A0A4R8FE51_9RHOB</name>
<feature type="active site" description="Proton donor" evidence="5">
    <location>
        <position position="131"/>
    </location>
</feature>
<protein>
    <recommendedName>
        <fullName evidence="4 6">dTDP-4-dehydrorhamnose 3,5-epimerase</fullName>
        <ecNumber evidence="3 6">5.1.3.13</ecNumber>
    </recommendedName>
    <alternativeName>
        <fullName evidence="6">Thymidine diphospho-4-keto-rhamnose 3,5-epimerase</fullName>
    </alternativeName>
</protein>
<feature type="active site" description="Proton acceptor" evidence="5">
    <location>
        <position position="62"/>
    </location>
</feature>
<evidence type="ECO:0000256" key="2">
    <source>
        <dbReference type="ARBA" id="ARBA00001997"/>
    </source>
</evidence>
<dbReference type="GO" id="GO:0000271">
    <property type="term" value="P:polysaccharide biosynthetic process"/>
    <property type="evidence" value="ECO:0007669"/>
    <property type="project" value="TreeGrafter"/>
</dbReference>